<protein>
    <recommendedName>
        <fullName evidence="3">Protein kinase domain-containing protein</fullName>
    </recommendedName>
</protein>
<dbReference type="AlphaFoldDB" id="A0A1V6SWF1"/>
<gene>
    <name evidence="1" type="ORF">PENFLA_c022G10831</name>
</gene>
<comment type="caution">
    <text evidence="1">The sequence shown here is derived from an EMBL/GenBank/DDBJ whole genome shotgun (WGS) entry which is preliminary data.</text>
</comment>
<dbReference type="OrthoDB" id="5979581at2759"/>
<dbReference type="EMBL" id="MLQL01000022">
    <property type="protein sequence ID" value="OQE18054.1"/>
    <property type="molecule type" value="Genomic_DNA"/>
</dbReference>
<reference evidence="2" key="1">
    <citation type="journal article" date="2017" name="Nat. Microbiol.">
        <title>Global analysis of biosynthetic gene clusters reveals vast potential of secondary metabolite production in Penicillium species.</title>
        <authorList>
            <person name="Nielsen J.C."/>
            <person name="Grijseels S."/>
            <person name="Prigent S."/>
            <person name="Ji B."/>
            <person name="Dainat J."/>
            <person name="Nielsen K.F."/>
            <person name="Frisvad J.C."/>
            <person name="Workman M."/>
            <person name="Nielsen J."/>
        </authorList>
    </citation>
    <scope>NUCLEOTIDE SEQUENCE [LARGE SCALE GENOMIC DNA]</scope>
    <source>
        <strain evidence="2">IBT 14082</strain>
    </source>
</reference>
<organism evidence="1 2">
    <name type="scientific">Penicillium flavigenum</name>
    <dbReference type="NCBI Taxonomy" id="254877"/>
    <lineage>
        <taxon>Eukaryota</taxon>
        <taxon>Fungi</taxon>
        <taxon>Dikarya</taxon>
        <taxon>Ascomycota</taxon>
        <taxon>Pezizomycotina</taxon>
        <taxon>Eurotiomycetes</taxon>
        <taxon>Eurotiomycetidae</taxon>
        <taxon>Eurotiales</taxon>
        <taxon>Aspergillaceae</taxon>
        <taxon>Penicillium</taxon>
    </lineage>
</organism>
<dbReference type="InterPro" id="IPR011009">
    <property type="entry name" value="Kinase-like_dom_sf"/>
</dbReference>
<keyword evidence="2" id="KW-1185">Reference proteome</keyword>
<name>A0A1V6SWF1_9EURO</name>
<dbReference type="Proteomes" id="UP000191342">
    <property type="component" value="Unassembled WGS sequence"/>
</dbReference>
<proteinExistence type="predicted"/>
<accession>A0A1V6SWF1</accession>
<dbReference type="SUPFAM" id="SSF56112">
    <property type="entry name" value="Protein kinase-like (PK-like)"/>
    <property type="match status" value="1"/>
</dbReference>
<evidence type="ECO:0000313" key="2">
    <source>
        <dbReference type="Proteomes" id="UP000191342"/>
    </source>
</evidence>
<dbReference type="STRING" id="254877.A0A1V6SWF1"/>
<dbReference type="Gene3D" id="1.10.510.10">
    <property type="entry name" value="Transferase(Phosphotransferase) domain 1"/>
    <property type="match status" value="1"/>
</dbReference>
<evidence type="ECO:0000313" key="1">
    <source>
        <dbReference type="EMBL" id="OQE18054.1"/>
    </source>
</evidence>
<evidence type="ECO:0008006" key="3">
    <source>
        <dbReference type="Google" id="ProtNLM"/>
    </source>
</evidence>
<sequence length="108" mass="12858">MKAIFSTEFASADELVSQHIDVPGPMPPSWWMHWRERGQFFDDDGRPKEGRYVWPGIEEAFEEAAIIDLMRRMFAFRPEERPIIQEVLQSDWMVKWALPELERSSQME</sequence>